<comment type="caution">
    <text evidence="2">The sequence shown here is derived from an EMBL/GenBank/DDBJ whole genome shotgun (WGS) entry which is preliminary data.</text>
</comment>
<evidence type="ECO:0000313" key="3">
    <source>
        <dbReference type="Proteomes" id="UP000559027"/>
    </source>
</evidence>
<evidence type="ECO:0000313" key="2">
    <source>
        <dbReference type="EMBL" id="KAF5348253.1"/>
    </source>
</evidence>
<feature type="compositionally biased region" description="Polar residues" evidence="1">
    <location>
        <begin position="156"/>
        <end position="178"/>
    </location>
</feature>
<dbReference type="EMBL" id="JAACJO010000020">
    <property type="protein sequence ID" value="KAF5348253.1"/>
    <property type="molecule type" value="Genomic_DNA"/>
</dbReference>
<feature type="compositionally biased region" description="Polar residues" evidence="1">
    <location>
        <begin position="91"/>
        <end position="113"/>
    </location>
</feature>
<organism evidence="2 3">
    <name type="scientific">Leucocoprinus leucothites</name>
    <dbReference type="NCBI Taxonomy" id="201217"/>
    <lineage>
        <taxon>Eukaryota</taxon>
        <taxon>Fungi</taxon>
        <taxon>Dikarya</taxon>
        <taxon>Basidiomycota</taxon>
        <taxon>Agaricomycotina</taxon>
        <taxon>Agaricomycetes</taxon>
        <taxon>Agaricomycetidae</taxon>
        <taxon>Agaricales</taxon>
        <taxon>Agaricineae</taxon>
        <taxon>Agaricaceae</taxon>
        <taxon>Leucocoprinus</taxon>
    </lineage>
</organism>
<dbReference type="Proteomes" id="UP000559027">
    <property type="component" value="Unassembled WGS sequence"/>
</dbReference>
<dbReference type="AlphaFoldDB" id="A0A8H5FTN7"/>
<reference evidence="2 3" key="1">
    <citation type="journal article" date="2020" name="ISME J.">
        <title>Uncovering the hidden diversity of litter-decomposition mechanisms in mushroom-forming fungi.</title>
        <authorList>
            <person name="Floudas D."/>
            <person name="Bentzer J."/>
            <person name="Ahren D."/>
            <person name="Johansson T."/>
            <person name="Persson P."/>
            <person name="Tunlid A."/>
        </authorList>
    </citation>
    <scope>NUCLEOTIDE SEQUENCE [LARGE SCALE GENOMIC DNA]</scope>
    <source>
        <strain evidence="2 3">CBS 146.42</strain>
    </source>
</reference>
<evidence type="ECO:0000256" key="1">
    <source>
        <dbReference type="SAM" id="MobiDB-lite"/>
    </source>
</evidence>
<feature type="region of interest" description="Disordered" evidence="1">
    <location>
        <begin position="91"/>
        <end position="115"/>
    </location>
</feature>
<dbReference type="OrthoDB" id="8117402at2759"/>
<proteinExistence type="predicted"/>
<accession>A0A8H5FTN7</accession>
<name>A0A8H5FTN7_9AGAR</name>
<protein>
    <submittedName>
        <fullName evidence="2">Uncharacterized protein</fullName>
    </submittedName>
</protein>
<sequence length="213" mass="22769">MCITMDFIVSIQTRVTTNTILHPCPGSLSTLQWLDSSSLLPDVDSIGLSDTWSSLSSSSFDHSYAPVDENNYLTWSYDVSDVNPSLYAPSTLPSHPASPSMSILSASTEDSTLSPPPSLAEFGNVFDFAFNASLPNEMQASASSQHWLQAPAQHSHIPSQHTFSKPSCPSPAQSSAVNAPNPRSVGALSLVMSTPSVFKSGGSISKTRSLFWK</sequence>
<keyword evidence="3" id="KW-1185">Reference proteome</keyword>
<feature type="region of interest" description="Disordered" evidence="1">
    <location>
        <begin position="142"/>
        <end position="180"/>
    </location>
</feature>
<gene>
    <name evidence="2" type="ORF">D9756_010526</name>
</gene>